<dbReference type="Proteomes" id="UP000483820">
    <property type="component" value="Chromosome V"/>
</dbReference>
<keyword evidence="1" id="KW-0812">Transmembrane</keyword>
<protein>
    <recommendedName>
        <fullName evidence="4">G protein-coupled receptor</fullName>
    </recommendedName>
</protein>
<reference evidence="2 3" key="1">
    <citation type="submission" date="2019-12" db="EMBL/GenBank/DDBJ databases">
        <title>Chromosome-level assembly of the Caenorhabditis remanei genome.</title>
        <authorList>
            <person name="Teterina A.A."/>
            <person name="Willis J.H."/>
            <person name="Phillips P.C."/>
        </authorList>
    </citation>
    <scope>NUCLEOTIDE SEQUENCE [LARGE SCALE GENOMIC DNA]</scope>
    <source>
        <strain evidence="2 3">PX506</strain>
        <tissue evidence="2">Whole organism</tissue>
    </source>
</reference>
<dbReference type="EMBL" id="WUAV01000005">
    <property type="protein sequence ID" value="KAF1754300.1"/>
    <property type="molecule type" value="Genomic_DNA"/>
</dbReference>
<keyword evidence="1" id="KW-0472">Membrane</keyword>
<proteinExistence type="predicted"/>
<name>A0A6A5GGM1_CAERE</name>
<evidence type="ECO:0008006" key="4">
    <source>
        <dbReference type="Google" id="ProtNLM"/>
    </source>
</evidence>
<evidence type="ECO:0000256" key="1">
    <source>
        <dbReference type="SAM" id="Phobius"/>
    </source>
</evidence>
<evidence type="ECO:0000313" key="2">
    <source>
        <dbReference type="EMBL" id="KAF1754300.1"/>
    </source>
</evidence>
<accession>A0A6A5GGM1</accession>
<organism evidence="2 3">
    <name type="scientific">Caenorhabditis remanei</name>
    <name type="common">Caenorhabditis vulgaris</name>
    <dbReference type="NCBI Taxonomy" id="31234"/>
    <lineage>
        <taxon>Eukaryota</taxon>
        <taxon>Metazoa</taxon>
        <taxon>Ecdysozoa</taxon>
        <taxon>Nematoda</taxon>
        <taxon>Chromadorea</taxon>
        <taxon>Rhabditida</taxon>
        <taxon>Rhabditina</taxon>
        <taxon>Rhabditomorpha</taxon>
        <taxon>Rhabditoidea</taxon>
        <taxon>Rhabditidae</taxon>
        <taxon>Peloderinae</taxon>
        <taxon>Caenorhabditis</taxon>
    </lineage>
</organism>
<dbReference type="AlphaFoldDB" id="A0A6A5GGM1"/>
<dbReference type="RefSeq" id="XP_053582760.1">
    <property type="nucleotide sequence ID" value="XM_053733847.1"/>
</dbReference>
<sequence>MLLTRASSLLQLVTWSCSIPSLILNILLILAIRRERRTDNRFRWFNSIFLYSVYSNTLLSTFFPLFHPTFVPAKGLIYIVFIGPLAGVMPMVLVRIAYSLLIGLITYQACISPITLVIRWLVARKHLCCTALYYKNVRILFAVTAIPVPVAIELYMNLVEKSEKLNFYTEKSHENAVWKLTKGSYPYMVIDWNFLYVMLTFTIPYLIFFVISLLFHRFYMKSIRNVPNDSIDMGYNDASTINQSLLSMALQNFVLISLPHLFLDISVFIRWELGVRALPVTFGCVLVSLTNAATLFIHFRAYRRQVGFLFIEFLRHNNVNIPLFVINQQQQSTHFQMSVIGGDA</sequence>
<comment type="caution">
    <text evidence="2">The sequence shown here is derived from an EMBL/GenBank/DDBJ whole genome shotgun (WGS) entry which is preliminary data.</text>
</comment>
<dbReference type="CTD" id="9807966"/>
<keyword evidence="1" id="KW-1133">Transmembrane helix</keyword>
<feature type="transmembrane region" description="Helical" evidence="1">
    <location>
        <begin position="75"/>
        <end position="94"/>
    </location>
</feature>
<feature type="transmembrane region" description="Helical" evidence="1">
    <location>
        <begin position="194"/>
        <end position="215"/>
    </location>
</feature>
<feature type="transmembrane region" description="Helical" evidence="1">
    <location>
        <begin position="277"/>
        <end position="299"/>
    </location>
</feature>
<gene>
    <name evidence="2" type="ORF">GCK72_020860</name>
</gene>
<feature type="transmembrane region" description="Helical" evidence="1">
    <location>
        <begin position="101"/>
        <end position="122"/>
    </location>
</feature>
<feature type="transmembrane region" description="Helical" evidence="1">
    <location>
        <begin position="44"/>
        <end position="63"/>
    </location>
</feature>
<dbReference type="GeneID" id="9807966"/>
<evidence type="ECO:0000313" key="3">
    <source>
        <dbReference type="Proteomes" id="UP000483820"/>
    </source>
</evidence>
<feature type="transmembrane region" description="Helical" evidence="1">
    <location>
        <begin position="12"/>
        <end position="32"/>
    </location>
</feature>
<dbReference type="KEGG" id="crq:GCK72_020860"/>